<keyword evidence="2" id="KW-1133">Transmembrane helix</keyword>
<name>A0AAD9UGW9_RIDPI</name>
<dbReference type="GO" id="GO:0005246">
    <property type="term" value="F:calcium channel regulator activity"/>
    <property type="evidence" value="ECO:0007669"/>
    <property type="project" value="TreeGrafter"/>
</dbReference>
<dbReference type="PANTHER" id="PTHR45775">
    <property type="entry name" value="RAD, GEM/KIR FAMILY MEMBER 2, ISOFORM C"/>
    <property type="match status" value="1"/>
</dbReference>
<dbReference type="Proteomes" id="UP001209878">
    <property type="component" value="Unassembled WGS sequence"/>
</dbReference>
<keyword evidence="2" id="KW-0812">Transmembrane</keyword>
<dbReference type="AlphaFoldDB" id="A0AAD9UGW9"/>
<evidence type="ECO:0000313" key="3">
    <source>
        <dbReference type="EMBL" id="KAK2188944.1"/>
    </source>
</evidence>
<keyword evidence="2" id="KW-0472">Membrane</keyword>
<proteinExistence type="predicted"/>
<dbReference type="InterPro" id="IPR027417">
    <property type="entry name" value="P-loop_NTPase"/>
</dbReference>
<feature type="compositionally biased region" description="Low complexity" evidence="1">
    <location>
        <begin position="201"/>
        <end position="218"/>
    </location>
</feature>
<feature type="region of interest" description="Disordered" evidence="1">
    <location>
        <begin position="197"/>
        <end position="218"/>
    </location>
</feature>
<sequence>MDTIEFPDEFEEYRARASSGGSLFGLLRRDAHARRAASPDELMPPPPRQRSRSLVPRSAPLETDQDMLRALYDYGRAAEAEQEAGVSRRDPLDLSVTSARLSAAANRTPSLGDDDDCSVGSKHRDRGFSLPVIISSHVDRDTLKPPELFSISSSRESLSYRRRSFSTTPKGIKNDGDLLVSGMLSMGSSVGSDLHIDANGRSRASSSNSQESCSANPSDTPVYKVLMLGGPGVGKTALTQQFMTSEYIGAQNTSFGKSVHLMAFFLMYVHLPVLGLSFFCQFDHMRSSFCSPVFFVESSMCEFFQF</sequence>
<dbReference type="SUPFAM" id="SSF52540">
    <property type="entry name" value="P-loop containing nucleoside triphosphate hydrolases"/>
    <property type="match status" value="1"/>
</dbReference>
<dbReference type="EMBL" id="JAODUO010000118">
    <property type="protein sequence ID" value="KAK2188944.1"/>
    <property type="molecule type" value="Genomic_DNA"/>
</dbReference>
<dbReference type="InterPro" id="IPR051641">
    <property type="entry name" value="RGK_GTP-binding_reg"/>
</dbReference>
<gene>
    <name evidence="3" type="ORF">NP493_119g05004</name>
</gene>
<keyword evidence="4" id="KW-1185">Reference proteome</keyword>
<evidence type="ECO:0000256" key="1">
    <source>
        <dbReference type="SAM" id="MobiDB-lite"/>
    </source>
</evidence>
<accession>A0AAD9UGW9</accession>
<dbReference type="PANTHER" id="PTHR45775:SF6">
    <property type="entry name" value="RAD, GEM_KIR FAMILY MEMBER 2, ISOFORM C"/>
    <property type="match status" value="1"/>
</dbReference>
<dbReference type="Gene3D" id="3.40.50.300">
    <property type="entry name" value="P-loop containing nucleotide triphosphate hydrolases"/>
    <property type="match status" value="1"/>
</dbReference>
<dbReference type="GO" id="GO:0005886">
    <property type="term" value="C:plasma membrane"/>
    <property type="evidence" value="ECO:0007669"/>
    <property type="project" value="TreeGrafter"/>
</dbReference>
<feature type="transmembrane region" description="Helical" evidence="2">
    <location>
        <begin position="259"/>
        <end position="279"/>
    </location>
</feature>
<comment type="caution">
    <text evidence="3">The sequence shown here is derived from an EMBL/GenBank/DDBJ whole genome shotgun (WGS) entry which is preliminary data.</text>
</comment>
<evidence type="ECO:0000256" key="2">
    <source>
        <dbReference type="SAM" id="Phobius"/>
    </source>
</evidence>
<protein>
    <submittedName>
        <fullName evidence="3">Uncharacterized protein</fullName>
    </submittedName>
</protein>
<feature type="region of interest" description="Disordered" evidence="1">
    <location>
        <begin position="34"/>
        <end position="62"/>
    </location>
</feature>
<reference evidence="3" key="1">
    <citation type="journal article" date="2023" name="Mol. Biol. Evol.">
        <title>Third-Generation Sequencing Reveals the Adaptive Role of the Epigenome in Three Deep-Sea Polychaetes.</title>
        <authorList>
            <person name="Perez M."/>
            <person name="Aroh O."/>
            <person name="Sun Y."/>
            <person name="Lan Y."/>
            <person name="Juniper S.K."/>
            <person name="Young C.R."/>
            <person name="Angers B."/>
            <person name="Qian P.Y."/>
        </authorList>
    </citation>
    <scope>NUCLEOTIDE SEQUENCE</scope>
    <source>
        <strain evidence="3">R07B-5</strain>
    </source>
</reference>
<evidence type="ECO:0000313" key="4">
    <source>
        <dbReference type="Proteomes" id="UP001209878"/>
    </source>
</evidence>
<dbReference type="GO" id="GO:0005525">
    <property type="term" value="F:GTP binding"/>
    <property type="evidence" value="ECO:0007669"/>
    <property type="project" value="TreeGrafter"/>
</dbReference>
<organism evidence="3 4">
    <name type="scientific">Ridgeia piscesae</name>
    <name type="common">Tubeworm</name>
    <dbReference type="NCBI Taxonomy" id="27915"/>
    <lineage>
        <taxon>Eukaryota</taxon>
        <taxon>Metazoa</taxon>
        <taxon>Spiralia</taxon>
        <taxon>Lophotrochozoa</taxon>
        <taxon>Annelida</taxon>
        <taxon>Polychaeta</taxon>
        <taxon>Sedentaria</taxon>
        <taxon>Canalipalpata</taxon>
        <taxon>Sabellida</taxon>
        <taxon>Siboglinidae</taxon>
        <taxon>Ridgeia</taxon>
    </lineage>
</organism>